<dbReference type="PANTHER" id="PTHR30290">
    <property type="entry name" value="PERIPLASMIC BINDING COMPONENT OF ABC TRANSPORTER"/>
    <property type="match status" value="1"/>
</dbReference>
<name>A0A926KJD2_9BACL</name>
<protein>
    <submittedName>
        <fullName evidence="4">SgrR family transcriptional regulator</fullName>
    </submittedName>
</protein>
<dbReference type="EMBL" id="JACVVD010000001">
    <property type="protein sequence ID" value="MBD0378827.1"/>
    <property type="molecule type" value="Genomic_DNA"/>
</dbReference>
<dbReference type="GO" id="GO:0003677">
    <property type="term" value="F:DNA binding"/>
    <property type="evidence" value="ECO:0007669"/>
    <property type="project" value="UniProtKB-KW"/>
</dbReference>
<dbReference type="Pfam" id="PF00496">
    <property type="entry name" value="SBP_bac_5"/>
    <property type="match status" value="1"/>
</dbReference>
<feature type="domain" description="Transcriptional regulator SgrR N-terminal HTH" evidence="3">
    <location>
        <begin position="18"/>
        <end position="106"/>
    </location>
</feature>
<gene>
    <name evidence="4" type="ORF">ICC18_01650</name>
</gene>
<dbReference type="InterPro" id="IPR025370">
    <property type="entry name" value="SgrR_HTH_N"/>
</dbReference>
<dbReference type="GO" id="GO:1904680">
    <property type="term" value="F:peptide transmembrane transporter activity"/>
    <property type="evidence" value="ECO:0007669"/>
    <property type="project" value="TreeGrafter"/>
</dbReference>
<evidence type="ECO:0000313" key="5">
    <source>
        <dbReference type="Proteomes" id="UP000650466"/>
    </source>
</evidence>
<keyword evidence="1" id="KW-0238">DNA-binding</keyword>
<organism evidence="4 5">
    <name type="scientific">Paenibacillus sedimenti</name>
    <dbReference type="NCBI Taxonomy" id="2770274"/>
    <lineage>
        <taxon>Bacteria</taxon>
        <taxon>Bacillati</taxon>
        <taxon>Bacillota</taxon>
        <taxon>Bacilli</taxon>
        <taxon>Bacillales</taxon>
        <taxon>Paenibacillaceae</taxon>
        <taxon>Paenibacillus</taxon>
    </lineage>
</organism>
<sequence length="612" mass="70740">MQTTHHFLELRLSFADQAMNTPFPVTVEKLTGIWHCSPRYAKLIVRKLCELSWIGWQAGQGRGHTSVMTLLTDADDILLEEVKNRMGRGDIKEAMELMNRYGGTAVKDQVMDWLSEGMGFSTQTISNMPQDTLRFPAYRNIFTLDPGLVYYAFDFHMTGQIFNTLVEYDPESRTIIPCIAHSWESDRNALEWTLHLKKGVMFHHGRELTADDVVYSIQRLRMKPEHYEAGWMFQDIERIEAMDHKTVRIRLKEPNYLFLRFLCAIPASIVPEDIGSKSEADFAKNPVGTGPFRLVRLSEGICVLEAFPLHFRGRPHLDRVEVLIFPKEETGRLKEPDWTSVMSGDGDATHMLKKSSIRQDDDWHEMENLFSCCSLLVFNQWKTGPQNHYKFRQAMHHILDRQQMIADLGDNLIYPGCGFRPLLPASGNTAEDPPLDHDEIMALLDASGYNGETFRLATNYYHQEEAAWIEERCRSFGIHVETYMKMELADLNHSAALPEHDGQLFGYVLNNDEVRELEVYAQRNFFLSAFDEQLAANVKRTMHAIFREPDEKERQSKLGMLEDLVRQKHAVLFLVHTKSNTAFHKSVRGVSINAYGWLDFHKIWFHPQINYS</sequence>
<comment type="caution">
    <text evidence="4">The sequence shown here is derived from an EMBL/GenBank/DDBJ whole genome shotgun (WGS) entry which is preliminary data.</text>
</comment>
<evidence type="ECO:0000259" key="3">
    <source>
        <dbReference type="Pfam" id="PF12793"/>
    </source>
</evidence>
<dbReference type="AlphaFoldDB" id="A0A926KJD2"/>
<dbReference type="Gene3D" id="3.40.190.10">
    <property type="entry name" value="Periplasmic binding protein-like II"/>
    <property type="match status" value="1"/>
</dbReference>
<accession>A0A926KJD2</accession>
<feature type="domain" description="Solute-binding protein family 5" evidence="2">
    <location>
        <begin position="175"/>
        <end position="481"/>
    </location>
</feature>
<dbReference type="SUPFAM" id="SSF53850">
    <property type="entry name" value="Periplasmic binding protein-like II"/>
    <property type="match status" value="1"/>
</dbReference>
<dbReference type="GO" id="GO:0015833">
    <property type="term" value="P:peptide transport"/>
    <property type="evidence" value="ECO:0007669"/>
    <property type="project" value="TreeGrafter"/>
</dbReference>
<evidence type="ECO:0000259" key="2">
    <source>
        <dbReference type="Pfam" id="PF00496"/>
    </source>
</evidence>
<keyword evidence="5" id="KW-1185">Reference proteome</keyword>
<dbReference type="RefSeq" id="WP_188172637.1">
    <property type="nucleotide sequence ID" value="NZ_JACVVD010000001.1"/>
</dbReference>
<dbReference type="PANTHER" id="PTHR30290:SF72">
    <property type="entry name" value="HTH-TYPE TRANSCRIPTIONAL REGULATOR SGRR"/>
    <property type="match status" value="1"/>
</dbReference>
<proteinExistence type="predicted"/>
<evidence type="ECO:0000313" key="4">
    <source>
        <dbReference type="EMBL" id="MBD0378827.1"/>
    </source>
</evidence>
<dbReference type="Proteomes" id="UP000650466">
    <property type="component" value="Unassembled WGS sequence"/>
</dbReference>
<dbReference type="Gene3D" id="3.10.105.10">
    <property type="entry name" value="Dipeptide-binding Protein, Domain 3"/>
    <property type="match status" value="1"/>
</dbReference>
<dbReference type="InterPro" id="IPR039424">
    <property type="entry name" value="SBP_5"/>
</dbReference>
<reference evidence="4" key="1">
    <citation type="submission" date="2020-09" db="EMBL/GenBank/DDBJ databases">
        <title>Draft Genome Sequence of Paenibacillus sp. WST5.</title>
        <authorList>
            <person name="Bao Z."/>
        </authorList>
    </citation>
    <scope>NUCLEOTIDE SEQUENCE</scope>
    <source>
        <strain evidence="4">WST5</strain>
    </source>
</reference>
<dbReference type="Pfam" id="PF12793">
    <property type="entry name" value="SgrR_N"/>
    <property type="match status" value="1"/>
</dbReference>
<evidence type="ECO:0000256" key="1">
    <source>
        <dbReference type="ARBA" id="ARBA00023125"/>
    </source>
</evidence>
<dbReference type="InterPro" id="IPR000914">
    <property type="entry name" value="SBP_5_dom"/>
</dbReference>